<name>A0ACC1T5I6_9APHY</name>
<reference evidence="1" key="1">
    <citation type="submission" date="2022-07" db="EMBL/GenBank/DDBJ databases">
        <title>Genome Sequence of Phlebia brevispora.</title>
        <authorList>
            <person name="Buettner E."/>
        </authorList>
    </citation>
    <scope>NUCLEOTIDE SEQUENCE</scope>
    <source>
        <strain evidence="1">MPL23</strain>
    </source>
</reference>
<gene>
    <name evidence="1" type="ORF">NM688_g3599</name>
</gene>
<organism evidence="1 2">
    <name type="scientific">Phlebia brevispora</name>
    <dbReference type="NCBI Taxonomy" id="194682"/>
    <lineage>
        <taxon>Eukaryota</taxon>
        <taxon>Fungi</taxon>
        <taxon>Dikarya</taxon>
        <taxon>Basidiomycota</taxon>
        <taxon>Agaricomycotina</taxon>
        <taxon>Agaricomycetes</taxon>
        <taxon>Polyporales</taxon>
        <taxon>Meruliaceae</taxon>
        <taxon>Phlebia</taxon>
    </lineage>
</organism>
<evidence type="ECO:0000313" key="1">
    <source>
        <dbReference type="EMBL" id="KAJ3553471.1"/>
    </source>
</evidence>
<accession>A0ACC1T5I6</accession>
<protein>
    <submittedName>
        <fullName evidence="1">Uncharacterized protein</fullName>
    </submittedName>
</protein>
<dbReference type="EMBL" id="JANHOG010000535">
    <property type="protein sequence ID" value="KAJ3553471.1"/>
    <property type="molecule type" value="Genomic_DNA"/>
</dbReference>
<keyword evidence="2" id="KW-1185">Reference proteome</keyword>
<sequence length="387" mass="42985">MSQINLPVTDSHSQTQPALLTSEPLPRVIIRDLVLCDDSDAQISRVPPLNGHQLMALFPPTSPHVRRPTSEYFLQEERAFFSRAGKEIVRVRAEADFWDLHENVEPQQQQPPELGHVDISPRLAPSQAHLSEIPRAPANPIPATNTVPVPPVPTANTTIIPTANTTTIPFFPMNLDPSPQAPGPPPLGGEEPSEQSHLSHPGSHPYRSRHALQEYERTEEIPSTSSHKDSNPSRRQHTENAVPVTAYIKGSSHRDWQHRLPPRPRPGVTPAQLVFPVNLHLSPLEMVSVPGAPHPRLGIHQHTGEEHIEKPPHSQIPLEEADASHIAVHNQCRRSGKHECARKLPQSQASQQVCPAPVEEADLSVIAVHNQRRRSGKHTKRVFVKRL</sequence>
<comment type="caution">
    <text evidence="1">The sequence shown here is derived from an EMBL/GenBank/DDBJ whole genome shotgun (WGS) entry which is preliminary data.</text>
</comment>
<evidence type="ECO:0000313" key="2">
    <source>
        <dbReference type="Proteomes" id="UP001148662"/>
    </source>
</evidence>
<proteinExistence type="predicted"/>
<dbReference type="Proteomes" id="UP001148662">
    <property type="component" value="Unassembled WGS sequence"/>
</dbReference>